<name>A0A511B979_9PROT</name>
<dbReference type="AlphaFoldDB" id="A0A511B979"/>
<accession>A0A511B979</accession>
<proteinExistence type="predicted"/>
<evidence type="ECO:0008006" key="3">
    <source>
        <dbReference type="Google" id="ProtNLM"/>
    </source>
</evidence>
<reference evidence="1 2" key="1">
    <citation type="submission" date="2019-07" db="EMBL/GenBank/DDBJ databases">
        <title>Whole genome shotgun sequence of Gluconobacter kanchanaburiensis NBRC 103587.</title>
        <authorList>
            <person name="Hosoyama A."/>
            <person name="Uohara A."/>
            <person name="Ohji S."/>
            <person name="Ichikawa N."/>
        </authorList>
    </citation>
    <scope>NUCLEOTIDE SEQUENCE [LARGE SCALE GENOMIC DNA]</scope>
    <source>
        <strain evidence="1 2">NBRC 103587</strain>
    </source>
</reference>
<gene>
    <name evidence="1" type="ORF">GKA01_21750</name>
</gene>
<sequence>MVIMEGKELVLHYNEGKTEYCVITFPGRFHTHEAKEKFFGGNIFAKNDISSIGLTTKIDNWFICDEIDEFIEKIKEISSKYTKIVAIGPSMGSYPAIKYSKKLNIHRILSLAPKWTIDPKLIHSEPDKIRDGLLSDDMNSLIENIFSDEKSGHCIESGDVNNELIVCYDTYRKLDKFNVQKLRTIINFEEVLFPKCGHVIIDQLQGSENLLKIVHSLVYDDIKTTCELLTKIRRSHKNKIKKYYDVAHEKHPYYCFLMMRKFIDGKFPGYKEFLLKQNTFSNLMDKLVRNGYHALSKEVEFYFRNKIISESSLDIELEVGSNYRADIFNIMDYHGGRLEYSLRAETLFASGYFFGGRDLAVNVFARKVNSDILLVTIFDGQYFYLQFENGKIRLTRFMNDPSVLKLSPKKPPQQNDFFYENNFMKDIFRVVTPYGYMMSPPDGNIVFDSPNALPWESFSLHPPMEDTPPPAPQIRTAPTLPEEIRMPVQQVPKKKARFLSRFMAS</sequence>
<comment type="caution">
    <text evidence="1">The sequence shown here is derived from an EMBL/GenBank/DDBJ whole genome shotgun (WGS) entry which is preliminary data.</text>
</comment>
<evidence type="ECO:0000313" key="2">
    <source>
        <dbReference type="Proteomes" id="UP000321079"/>
    </source>
</evidence>
<dbReference type="InterPro" id="IPR029058">
    <property type="entry name" value="AB_hydrolase_fold"/>
</dbReference>
<organism evidence="1 2">
    <name type="scientific">Gluconobacter kanchanaburiensis NBRC 103587</name>
    <dbReference type="NCBI Taxonomy" id="1307948"/>
    <lineage>
        <taxon>Bacteria</taxon>
        <taxon>Pseudomonadati</taxon>
        <taxon>Pseudomonadota</taxon>
        <taxon>Alphaproteobacteria</taxon>
        <taxon>Acetobacterales</taxon>
        <taxon>Acetobacteraceae</taxon>
        <taxon>Gluconobacter</taxon>
    </lineage>
</organism>
<keyword evidence="2" id="KW-1185">Reference proteome</keyword>
<dbReference type="EMBL" id="BJVA01000014">
    <property type="protein sequence ID" value="GEK96978.1"/>
    <property type="molecule type" value="Genomic_DNA"/>
</dbReference>
<dbReference type="Proteomes" id="UP000321079">
    <property type="component" value="Unassembled WGS sequence"/>
</dbReference>
<protein>
    <recommendedName>
        <fullName evidence="3">Alpha/beta hydrolase</fullName>
    </recommendedName>
</protein>
<evidence type="ECO:0000313" key="1">
    <source>
        <dbReference type="EMBL" id="GEK96978.1"/>
    </source>
</evidence>
<dbReference type="SUPFAM" id="SSF53474">
    <property type="entry name" value="alpha/beta-Hydrolases"/>
    <property type="match status" value="1"/>
</dbReference>